<protein>
    <submittedName>
        <fullName evidence="5">DNA-binding transcriptional regulator, GntR family</fullName>
    </submittedName>
</protein>
<dbReference type="PANTHER" id="PTHR43537:SF45">
    <property type="entry name" value="GNTR FAMILY REGULATORY PROTEIN"/>
    <property type="match status" value="1"/>
</dbReference>
<dbReference type="InterPro" id="IPR036388">
    <property type="entry name" value="WH-like_DNA-bd_sf"/>
</dbReference>
<evidence type="ECO:0000256" key="1">
    <source>
        <dbReference type="ARBA" id="ARBA00023015"/>
    </source>
</evidence>
<organism evidence="5 6">
    <name type="scientific">Paenibacillus catalpae</name>
    <dbReference type="NCBI Taxonomy" id="1045775"/>
    <lineage>
        <taxon>Bacteria</taxon>
        <taxon>Bacillati</taxon>
        <taxon>Bacillota</taxon>
        <taxon>Bacilli</taxon>
        <taxon>Bacillales</taxon>
        <taxon>Paenibacillaceae</taxon>
        <taxon>Paenibacillus</taxon>
    </lineage>
</organism>
<dbReference type="OrthoDB" id="574518at2"/>
<dbReference type="EMBL" id="FOMT01000004">
    <property type="protein sequence ID" value="SFE85969.1"/>
    <property type="molecule type" value="Genomic_DNA"/>
</dbReference>
<dbReference type="CDD" id="cd07377">
    <property type="entry name" value="WHTH_GntR"/>
    <property type="match status" value="1"/>
</dbReference>
<evidence type="ECO:0000256" key="3">
    <source>
        <dbReference type="ARBA" id="ARBA00023163"/>
    </source>
</evidence>
<keyword evidence="1" id="KW-0805">Transcription regulation</keyword>
<dbReference type="InterPro" id="IPR008920">
    <property type="entry name" value="TF_FadR/GntR_C"/>
</dbReference>
<dbReference type="SMART" id="SM00345">
    <property type="entry name" value="HTH_GNTR"/>
    <property type="match status" value="1"/>
</dbReference>
<dbReference type="Pfam" id="PF00392">
    <property type="entry name" value="GntR"/>
    <property type="match status" value="1"/>
</dbReference>
<dbReference type="Gene3D" id="1.20.120.530">
    <property type="entry name" value="GntR ligand-binding domain-like"/>
    <property type="match status" value="1"/>
</dbReference>
<dbReference type="InterPro" id="IPR036390">
    <property type="entry name" value="WH_DNA-bd_sf"/>
</dbReference>
<dbReference type="STRING" id="1045775.SAMN05216378_4361"/>
<gene>
    <name evidence="5" type="ORF">SAMN05216378_4361</name>
</gene>
<dbReference type="GO" id="GO:0003700">
    <property type="term" value="F:DNA-binding transcription factor activity"/>
    <property type="evidence" value="ECO:0007669"/>
    <property type="project" value="InterPro"/>
</dbReference>
<dbReference type="SMART" id="SM00895">
    <property type="entry name" value="FCD"/>
    <property type="match status" value="1"/>
</dbReference>
<feature type="domain" description="HTH gntR-type" evidence="4">
    <location>
        <begin position="14"/>
        <end position="81"/>
    </location>
</feature>
<keyword evidence="3" id="KW-0804">Transcription</keyword>
<keyword evidence="6" id="KW-1185">Reference proteome</keyword>
<dbReference type="GO" id="GO:0003677">
    <property type="term" value="F:DNA binding"/>
    <property type="evidence" value="ECO:0007669"/>
    <property type="project" value="UniProtKB-KW"/>
</dbReference>
<evidence type="ECO:0000313" key="6">
    <source>
        <dbReference type="Proteomes" id="UP000198855"/>
    </source>
</evidence>
<dbReference type="InterPro" id="IPR000524">
    <property type="entry name" value="Tscrpt_reg_HTH_GntR"/>
</dbReference>
<evidence type="ECO:0000259" key="4">
    <source>
        <dbReference type="PROSITE" id="PS50949"/>
    </source>
</evidence>
<dbReference type="PANTHER" id="PTHR43537">
    <property type="entry name" value="TRANSCRIPTIONAL REGULATOR, GNTR FAMILY"/>
    <property type="match status" value="1"/>
</dbReference>
<dbReference type="InterPro" id="IPR011711">
    <property type="entry name" value="GntR_C"/>
</dbReference>
<dbReference type="AlphaFoldDB" id="A0A1I2DZX3"/>
<dbReference type="Pfam" id="PF07729">
    <property type="entry name" value="FCD"/>
    <property type="match status" value="1"/>
</dbReference>
<dbReference type="SUPFAM" id="SSF48008">
    <property type="entry name" value="GntR ligand-binding domain-like"/>
    <property type="match status" value="1"/>
</dbReference>
<reference evidence="6" key="1">
    <citation type="submission" date="2016-10" db="EMBL/GenBank/DDBJ databases">
        <authorList>
            <person name="Varghese N."/>
            <person name="Submissions S."/>
        </authorList>
    </citation>
    <scope>NUCLEOTIDE SEQUENCE [LARGE SCALE GENOMIC DNA]</scope>
    <source>
        <strain evidence="6">CGMCC 1.10784</strain>
    </source>
</reference>
<evidence type="ECO:0000313" key="5">
    <source>
        <dbReference type="EMBL" id="SFE85969.1"/>
    </source>
</evidence>
<dbReference type="Proteomes" id="UP000198855">
    <property type="component" value="Unassembled WGS sequence"/>
</dbReference>
<dbReference type="PROSITE" id="PS50949">
    <property type="entry name" value="HTH_GNTR"/>
    <property type="match status" value="1"/>
</dbReference>
<keyword evidence="2 5" id="KW-0238">DNA-binding</keyword>
<evidence type="ECO:0000256" key="2">
    <source>
        <dbReference type="ARBA" id="ARBA00023125"/>
    </source>
</evidence>
<name>A0A1I2DZX3_9BACL</name>
<accession>A0A1I2DZX3</accession>
<dbReference type="RefSeq" id="WP_091188518.1">
    <property type="nucleotide sequence ID" value="NZ_FOMT01000004.1"/>
</dbReference>
<proteinExistence type="predicted"/>
<sequence>MTLIPPLQPQKQRKTLGDQIYESIRESIVSFRLPPGTMIYENELADTMNVSRTPVREAIRLLVSEQLLEVQPQRGTRIALISVRKVSEARFIREQLELGAFRLAAAKWGERDRSAESASLEALLEQQRAAAEANNIALFMQLDEAFHRAIMEIADNETLLQMIYYMRAHLNRARYLAIDQFGHMDRVVEEHRLLFEAIRSGSEQLAAERLAQHIRKLDQELPQLREAHPDYFQI</sequence>
<dbReference type="Gene3D" id="1.10.10.10">
    <property type="entry name" value="Winged helix-like DNA-binding domain superfamily/Winged helix DNA-binding domain"/>
    <property type="match status" value="1"/>
</dbReference>
<dbReference type="SUPFAM" id="SSF46785">
    <property type="entry name" value="Winged helix' DNA-binding domain"/>
    <property type="match status" value="1"/>
</dbReference>